<accession>A0A563F1N0</accession>
<evidence type="ECO:0000313" key="3">
    <source>
        <dbReference type="Proteomes" id="UP000316639"/>
    </source>
</evidence>
<gene>
    <name evidence="2" type="ORF">FKR81_02495</name>
</gene>
<dbReference type="Proteomes" id="UP000316639">
    <property type="component" value="Unassembled WGS sequence"/>
</dbReference>
<evidence type="ECO:0000313" key="2">
    <source>
        <dbReference type="EMBL" id="TWP53651.1"/>
    </source>
</evidence>
<keyword evidence="1" id="KW-1133">Transmembrane helix</keyword>
<name>A0A563F1N0_9PSEU</name>
<reference evidence="2 3" key="1">
    <citation type="submission" date="2019-07" db="EMBL/GenBank/DDBJ databases">
        <title>Lentzea xizangensis sp. nov., isolated from Qinghai-Tibetan Plateau Soils.</title>
        <authorList>
            <person name="Huang J."/>
        </authorList>
    </citation>
    <scope>NUCLEOTIDE SEQUENCE [LARGE SCALE GENOMIC DNA]</scope>
    <source>
        <strain evidence="2 3">FXJ1.1311</strain>
    </source>
</reference>
<dbReference type="RefSeq" id="WP_146349247.1">
    <property type="nucleotide sequence ID" value="NZ_VOBR01000002.1"/>
</dbReference>
<dbReference type="OrthoDB" id="3363827at2"/>
<protein>
    <submittedName>
        <fullName evidence="2">Alkaline shock response membrane anchor protein AmaP</fullName>
    </submittedName>
</protein>
<evidence type="ECO:0000256" key="1">
    <source>
        <dbReference type="SAM" id="Phobius"/>
    </source>
</evidence>
<comment type="caution">
    <text evidence="2">The sequence shown here is derived from an EMBL/GenBank/DDBJ whole genome shotgun (WGS) entry which is preliminary data.</text>
</comment>
<proteinExistence type="predicted"/>
<keyword evidence="1" id="KW-0812">Transmembrane</keyword>
<keyword evidence="1" id="KW-0472">Membrane</keyword>
<dbReference type="AlphaFoldDB" id="A0A563F1N0"/>
<organism evidence="2 3">
    <name type="scientific">Lentzea tibetensis</name>
    <dbReference type="NCBI Taxonomy" id="2591470"/>
    <lineage>
        <taxon>Bacteria</taxon>
        <taxon>Bacillati</taxon>
        <taxon>Actinomycetota</taxon>
        <taxon>Actinomycetes</taxon>
        <taxon>Pseudonocardiales</taxon>
        <taxon>Pseudonocardiaceae</taxon>
        <taxon>Lentzea</taxon>
    </lineage>
</organism>
<keyword evidence="3" id="KW-1185">Reference proteome</keyword>
<sequence>MTNLNRPARLNRSLLAVVGLLLLAAGGFAVATHFGALTLVRPDAALVPAVGDPPTSALYATAVAAVVIGLLTLRWLLAQLARKPKTHTWHFEQDPDRGRTELAASTAIEPFLDEVSAYPGVHAAHATLAGTRATAALALVVSVEQHGDLAAIRHELDTTGLPRLRHALDLDTLPVTVEFRFSTKAGSRAW</sequence>
<feature type="transmembrane region" description="Helical" evidence="1">
    <location>
        <begin position="57"/>
        <end position="77"/>
    </location>
</feature>
<dbReference type="EMBL" id="VOBR01000002">
    <property type="protein sequence ID" value="TWP53651.1"/>
    <property type="molecule type" value="Genomic_DNA"/>
</dbReference>